<gene>
    <name evidence="20" type="ORF">TKK_017976</name>
</gene>
<evidence type="ECO:0000256" key="7">
    <source>
        <dbReference type="ARBA" id="ARBA00022723"/>
    </source>
</evidence>
<dbReference type="InterPro" id="IPR025654">
    <property type="entry name" value="PEX2/10"/>
</dbReference>
<dbReference type="GO" id="GO:0005778">
    <property type="term" value="C:peroxisomal membrane"/>
    <property type="evidence" value="ECO:0007669"/>
    <property type="project" value="UniProtKB-SubCell"/>
</dbReference>
<keyword evidence="10" id="KW-0862">Zinc</keyword>
<keyword evidence="5" id="KW-0808">Transferase</keyword>
<evidence type="ECO:0000256" key="9">
    <source>
        <dbReference type="ARBA" id="ARBA00022786"/>
    </source>
</evidence>
<comment type="similarity">
    <text evidence="3">Belongs to the pex2/pex10/pex12 family.</text>
</comment>
<comment type="pathway">
    <text evidence="2">Protein modification; protein ubiquitination.</text>
</comment>
<evidence type="ECO:0000313" key="21">
    <source>
        <dbReference type="Proteomes" id="UP001627154"/>
    </source>
</evidence>
<dbReference type="GO" id="GO:0008270">
    <property type="term" value="F:zinc ion binding"/>
    <property type="evidence" value="ECO:0007669"/>
    <property type="project" value="UniProtKB-KW"/>
</dbReference>
<organism evidence="20 21">
    <name type="scientific">Trichogramma kaykai</name>
    <dbReference type="NCBI Taxonomy" id="54128"/>
    <lineage>
        <taxon>Eukaryota</taxon>
        <taxon>Metazoa</taxon>
        <taxon>Ecdysozoa</taxon>
        <taxon>Arthropoda</taxon>
        <taxon>Hexapoda</taxon>
        <taxon>Insecta</taxon>
        <taxon>Pterygota</taxon>
        <taxon>Neoptera</taxon>
        <taxon>Endopterygota</taxon>
        <taxon>Hymenoptera</taxon>
        <taxon>Apocrita</taxon>
        <taxon>Proctotrupomorpha</taxon>
        <taxon>Chalcidoidea</taxon>
        <taxon>Trichogrammatidae</taxon>
        <taxon>Trichogramma</taxon>
    </lineage>
</organism>
<evidence type="ECO:0000256" key="13">
    <source>
        <dbReference type="ARBA" id="ARBA00023136"/>
    </source>
</evidence>
<dbReference type="InterPro" id="IPR017907">
    <property type="entry name" value="Znf_RING_CS"/>
</dbReference>
<evidence type="ECO:0000256" key="6">
    <source>
        <dbReference type="ARBA" id="ARBA00022692"/>
    </source>
</evidence>
<keyword evidence="6" id="KW-0812">Transmembrane</keyword>
<dbReference type="InterPro" id="IPR006845">
    <property type="entry name" value="Pex_N"/>
</dbReference>
<evidence type="ECO:0000259" key="19">
    <source>
        <dbReference type="PROSITE" id="PS50089"/>
    </source>
</evidence>
<comment type="subcellular location">
    <subcellularLocation>
        <location evidence="1">Peroxisome membrane</location>
        <topology evidence="1">Multi-pass membrane protein</topology>
    </subcellularLocation>
</comment>
<dbReference type="InterPro" id="IPR013083">
    <property type="entry name" value="Znf_RING/FYVE/PHD"/>
</dbReference>
<dbReference type="PROSITE" id="PS50089">
    <property type="entry name" value="ZF_RING_2"/>
    <property type="match status" value="1"/>
</dbReference>
<dbReference type="EMBL" id="JBJJXI010000146">
    <property type="protein sequence ID" value="KAL3386470.1"/>
    <property type="molecule type" value="Genomic_DNA"/>
</dbReference>
<keyword evidence="8 18" id="KW-0863">Zinc-finger</keyword>
<dbReference type="InterPro" id="IPR001841">
    <property type="entry name" value="Znf_RING"/>
</dbReference>
<name>A0ABD2W0E3_9HYME</name>
<evidence type="ECO:0000256" key="8">
    <source>
        <dbReference type="ARBA" id="ARBA00022771"/>
    </source>
</evidence>
<dbReference type="PROSITE" id="PS00518">
    <property type="entry name" value="ZF_RING_1"/>
    <property type="match status" value="1"/>
</dbReference>
<comment type="caution">
    <text evidence="20">The sequence shown here is derived from an EMBL/GenBank/DDBJ whole genome shotgun (WGS) entry which is preliminary data.</text>
</comment>
<keyword evidence="9" id="KW-0833">Ubl conjugation pathway</keyword>
<reference evidence="20 21" key="1">
    <citation type="journal article" date="2024" name="bioRxiv">
        <title>A reference genome for Trichogramma kaykai: A tiny desert-dwelling parasitoid wasp with competing sex-ratio distorters.</title>
        <authorList>
            <person name="Culotta J."/>
            <person name="Lindsey A.R."/>
        </authorList>
    </citation>
    <scope>NUCLEOTIDE SEQUENCE [LARGE SCALE GENOMIC DNA]</scope>
    <source>
        <strain evidence="20 21">KSX58</strain>
    </source>
</reference>
<evidence type="ECO:0000256" key="11">
    <source>
        <dbReference type="ARBA" id="ARBA00022927"/>
    </source>
</evidence>
<keyword evidence="7" id="KW-0479">Metal-binding</keyword>
<dbReference type="GO" id="GO:0061630">
    <property type="term" value="F:ubiquitin protein ligase activity"/>
    <property type="evidence" value="ECO:0007669"/>
    <property type="project" value="UniProtKB-EC"/>
</dbReference>
<evidence type="ECO:0000256" key="12">
    <source>
        <dbReference type="ARBA" id="ARBA00022989"/>
    </source>
</evidence>
<comment type="catalytic activity">
    <reaction evidence="16">
        <text>[E2 ubiquitin-conjugating enzyme]-S-ubiquitinyl-L-cysteine + [acceptor protein]-L-cysteine = [E2 ubiquitin-conjugating enzyme]-L-cysteine + [acceptor protein]-S-ubiquitinyl-L-cysteine.</text>
        <dbReference type="EC" id="2.3.2.36"/>
    </reaction>
</comment>
<dbReference type="EC" id="2.3.2.36" evidence="17"/>
<dbReference type="Pfam" id="PF04757">
    <property type="entry name" value="Pex2_Pex12"/>
    <property type="match status" value="1"/>
</dbReference>
<dbReference type="GO" id="GO:0015031">
    <property type="term" value="P:protein transport"/>
    <property type="evidence" value="ECO:0007669"/>
    <property type="project" value="UniProtKB-KW"/>
</dbReference>
<keyword evidence="21" id="KW-1185">Reference proteome</keyword>
<accession>A0ABD2W0E3</accession>
<evidence type="ECO:0000256" key="3">
    <source>
        <dbReference type="ARBA" id="ARBA00008704"/>
    </source>
</evidence>
<keyword evidence="12" id="KW-1133">Transmembrane helix</keyword>
<dbReference type="Proteomes" id="UP001627154">
    <property type="component" value="Unassembled WGS sequence"/>
</dbReference>
<feature type="domain" description="RING-type" evidence="19">
    <location>
        <begin position="232"/>
        <end position="272"/>
    </location>
</feature>
<evidence type="ECO:0000256" key="2">
    <source>
        <dbReference type="ARBA" id="ARBA00004906"/>
    </source>
</evidence>
<proteinExistence type="inferred from homology"/>
<dbReference type="AlphaFoldDB" id="A0ABD2W0E3"/>
<keyword evidence="11" id="KW-0653">Protein transport</keyword>
<sequence>MPNPTFVSRINQIDAVQLDHEIYKVLRTQFDEITKYFAPGKIVEWKPEIDALVKCLIWNYSLNANSTTFGQQLLSLSYDELGRKSSILWLLALVLPTYLRQRLVDENFISSRLPPAYRTSAIKDYAERIDNFLHLLKFLWMLRFLGSGNQPRIIETFLGIYNRSSNRNKPRSIGYSYMTRELLWHGLIELFTISIPMIDFRRIQKYWRNIWSSKRKEKSIVLSCKLSENSVCAYCDQVPIFPKWAGCAHVFCYYCLEGLFIASDPYKCPICEETLYHSEMKTHLNI</sequence>
<evidence type="ECO:0000256" key="1">
    <source>
        <dbReference type="ARBA" id="ARBA00004585"/>
    </source>
</evidence>
<dbReference type="PANTHER" id="PTHR48178:SF1">
    <property type="entry name" value="PEROXISOME BIOGENESIS FACTOR 2"/>
    <property type="match status" value="1"/>
</dbReference>
<dbReference type="SMART" id="SM00184">
    <property type="entry name" value="RING"/>
    <property type="match status" value="1"/>
</dbReference>
<dbReference type="Gene3D" id="3.30.40.10">
    <property type="entry name" value="Zinc/RING finger domain, C3HC4 (zinc finger)"/>
    <property type="match status" value="1"/>
</dbReference>
<evidence type="ECO:0000256" key="17">
    <source>
        <dbReference type="ARBA" id="ARBA00034523"/>
    </source>
</evidence>
<keyword evidence="13" id="KW-0472">Membrane</keyword>
<evidence type="ECO:0000256" key="15">
    <source>
        <dbReference type="ARBA" id="ARBA00032511"/>
    </source>
</evidence>
<keyword evidence="14" id="KW-0576">Peroxisome</keyword>
<dbReference type="SUPFAM" id="SSF57850">
    <property type="entry name" value="RING/U-box"/>
    <property type="match status" value="1"/>
</dbReference>
<evidence type="ECO:0000256" key="10">
    <source>
        <dbReference type="ARBA" id="ARBA00022833"/>
    </source>
</evidence>
<evidence type="ECO:0000256" key="4">
    <source>
        <dbReference type="ARBA" id="ARBA00022448"/>
    </source>
</evidence>
<dbReference type="PANTHER" id="PTHR48178">
    <property type="entry name" value="PEROXISOME BIOGENESIS FACTOR 2"/>
    <property type="match status" value="1"/>
</dbReference>
<evidence type="ECO:0000313" key="20">
    <source>
        <dbReference type="EMBL" id="KAL3386470.1"/>
    </source>
</evidence>
<evidence type="ECO:0000256" key="14">
    <source>
        <dbReference type="ARBA" id="ARBA00023140"/>
    </source>
</evidence>
<evidence type="ECO:0000256" key="18">
    <source>
        <dbReference type="PROSITE-ProRule" id="PRU00175"/>
    </source>
</evidence>
<keyword evidence="4" id="KW-0813">Transport</keyword>
<evidence type="ECO:0000256" key="5">
    <source>
        <dbReference type="ARBA" id="ARBA00022679"/>
    </source>
</evidence>
<protein>
    <recommendedName>
        <fullName evidence="17">RING-type E3 ubiquitin transferase (cysteine targeting)</fullName>
        <ecNumber evidence="17">2.3.2.36</ecNumber>
    </recommendedName>
    <alternativeName>
        <fullName evidence="15">Peroxin-2</fullName>
    </alternativeName>
</protein>
<evidence type="ECO:0000256" key="16">
    <source>
        <dbReference type="ARBA" id="ARBA00034438"/>
    </source>
</evidence>